<dbReference type="SUPFAM" id="SSF56112">
    <property type="entry name" value="Protein kinase-like (PK-like)"/>
    <property type="match status" value="1"/>
</dbReference>
<protein>
    <submittedName>
        <fullName evidence="1">Phosphotransferase</fullName>
    </submittedName>
</protein>
<keyword evidence="2" id="KW-1185">Reference proteome</keyword>
<evidence type="ECO:0000313" key="1">
    <source>
        <dbReference type="EMBL" id="USQ81966.1"/>
    </source>
</evidence>
<sequence length="414" mass="44987">MSTAAPLTTTHRPVPISDRASADLLIDASRLSELVGREVRATRLRFKPGLSTSAVLLDAASETAPQWIQVSHDAHLDKLRKALEKARERAQRVHLIRTGDLTIAHGTIDTDPRLQKGLDGLRELHPFVSEAVTMGDLQVLRYNPQRRLVLRREIDGRDPEIIRITAHKQATVDRSLAAYDAAGVPVIHPDTSRALAHNQRVTVWPWFGRGDLSSLPTESGVEVAPAAGAALAHLHGSAVPGDDVPEPVSALRAISNDLRAIDPEASARMAQLVARFSDHLVAREWASGPLHGDFSADQVLVGRAGEDVVRLTDFDRAGQGVLTADLGTFAATELTERGGGTRFDGLDSLPLTTALLQGYVEAQVCPSVPTDEASLRPWMARSLLARVTDPFRGADPHWLESIHQRLDQIEELLS</sequence>
<dbReference type="InterPro" id="IPR011009">
    <property type="entry name" value="Kinase-like_dom_sf"/>
</dbReference>
<organism evidence="1 2">
    <name type="scientific">Ornithinimicrobium faecis</name>
    <dbReference type="NCBI Taxonomy" id="2934158"/>
    <lineage>
        <taxon>Bacteria</taxon>
        <taxon>Bacillati</taxon>
        <taxon>Actinomycetota</taxon>
        <taxon>Actinomycetes</taxon>
        <taxon>Micrococcales</taxon>
        <taxon>Ornithinimicrobiaceae</taxon>
        <taxon>Ornithinimicrobium</taxon>
    </lineage>
</organism>
<gene>
    <name evidence="1" type="ORF">NF556_10085</name>
</gene>
<accession>A0ABY4YZ95</accession>
<dbReference type="Proteomes" id="UP001056455">
    <property type="component" value="Chromosome"/>
</dbReference>
<proteinExistence type="predicted"/>
<reference evidence="1" key="1">
    <citation type="submission" date="2022-06" db="EMBL/GenBank/DDBJ databases">
        <title>Ornithinimicrobium HY1793.</title>
        <authorList>
            <person name="Huang Y."/>
        </authorList>
    </citation>
    <scope>NUCLEOTIDE SEQUENCE</scope>
    <source>
        <strain evidence="1">HY1793</strain>
    </source>
</reference>
<dbReference type="RefSeq" id="WP_252595498.1">
    <property type="nucleotide sequence ID" value="NZ_CP099489.1"/>
</dbReference>
<evidence type="ECO:0000313" key="2">
    <source>
        <dbReference type="Proteomes" id="UP001056455"/>
    </source>
</evidence>
<dbReference type="EMBL" id="CP099489">
    <property type="protein sequence ID" value="USQ81966.1"/>
    <property type="molecule type" value="Genomic_DNA"/>
</dbReference>
<dbReference type="Gene3D" id="3.90.1200.10">
    <property type="match status" value="1"/>
</dbReference>
<name>A0ABY4YZ95_9MICO</name>